<feature type="region of interest" description="Disordered" evidence="1">
    <location>
        <begin position="281"/>
        <end position="372"/>
    </location>
</feature>
<evidence type="ECO:0000259" key="3">
    <source>
        <dbReference type="Pfam" id="PF21647"/>
    </source>
</evidence>
<feature type="region of interest" description="Disordered" evidence="1">
    <location>
        <begin position="563"/>
        <end position="603"/>
    </location>
</feature>
<feature type="compositionally biased region" description="Basic and acidic residues" evidence="1">
    <location>
        <begin position="284"/>
        <end position="304"/>
    </location>
</feature>
<feature type="compositionally biased region" description="Polar residues" evidence="1">
    <location>
        <begin position="305"/>
        <end position="317"/>
    </location>
</feature>
<accession>G7JEV5</accession>
<reference evidence="6" key="3">
    <citation type="submission" date="2015-04" db="UniProtKB">
        <authorList>
            <consortium name="EnsemblPlants"/>
        </authorList>
    </citation>
    <scope>IDENTIFICATION</scope>
    <source>
        <strain evidence="6">cv. Jemalong A17</strain>
    </source>
</reference>
<evidence type="ECO:0000313" key="7">
    <source>
        <dbReference type="Proteomes" id="UP000002051"/>
    </source>
</evidence>
<sequence>MANLVPGVLLKLMQHMNTDIKVGGEHRSSLLQVVSIVPALAGGDLFTNQGFYVKVSDSSHATYVSLPDEHDDLILSDKIQLGQFVFVDRFEAASPVPILRGVRPVPGRHACVGTPEDIVATNSLGFLSNASEVKVKRNGVCSKSSPMKVLENHQEQVDKKSMVLGRCKSQTAKDSVVDFVKKEKLTRLKSLNSRAIVPSSPTSCYSLPTSFEKFSNGVKQQGNINGVDRLIAKVGVVETGKGVRGVSPLGKRMAVGNSIRNLVQGIELGAKALRKSWEGNMEVKNNKETSKSRVSSKFDSKPEFRSTTPRKSTSSEKFTSKDYESKTQTPTKSSKEENKIQKSIKKVNGDGIMEEQEKATKPRNSFGKKSSEAGLPGNFVKVSINSKKVTEASVQWTSLPSSIAKLGREVMKHRDAAQMAATEAMQEAAAADSLLQCLSVYAELSNSAKEHNPQHTIDQFLTLHTSLSSAKMISDSLSKTIPDGSSPDNERITTEEAQKLKSDRQKLAASWVQAALSTNLSSFSVYNREPQSSKLPVSTTSSSQNQKSVLGSKPILVLENSREDASMKANGKTRPAVANSKQALQGTPRKQGDAISNPKKQLGQQPLQEWIRGNDLDAAVNLADMLQLRSRDWFLLFVEKFLDSDGDIGLSNNGQIAGILTQLKSVNDWLDEIGSSKNEGELCQIPTETIDRLRKKIYEYLLTHVESAAAALTCDSQSQSTEIKGKR</sequence>
<dbReference type="Pfam" id="PF06075">
    <property type="entry name" value="DUF936"/>
    <property type="match status" value="1"/>
</dbReference>
<protein>
    <submittedName>
        <fullName evidence="4">DUF936 family protein</fullName>
    </submittedName>
</protein>
<proteinExistence type="predicted"/>
<dbReference type="PANTHER" id="PTHR31928">
    <property type="entry name" value="EXPRESSED PROTEIN"/>
    <property type="match status" value="1"/>
</dbReference>
<dbReference type="EMBL" id="PSQE01000004">
    <property type="protein sequence ID" value="RHN61172.1"/>
    <property type="molecule type" value="Genomic_DNA"/>
</dbReference>
<dbReference type="Gramene" id="rna23608">
    <property type="protein sequence ID" value="RHN61172.1"/>
    <property type="gene ID" value="gene23608"/>
</dbReference>
<dbReference type="InterPro" id="IPR049172">
    <property type="entry name" value="DUF6857_pln"/>
</dbReference>
<evidence type="ECO:0000313" key="5">
    <source>
        <dbReference type="EMBL" id="RHN61172.1"/>
    </source>
</evidence>
<dbReference type="PaxDb" id="3880-AES89013"/>
<dbReference type="KEGG" id="mtr:11416828"/>
<dbReference type="HOGENOM" id="CLU_009340_3_0_1"/>
<organism evidence="4 7">
    <name type="scientific">Medicago truncatula</name>
    <name type="common">Barrel medic</name>
    <name type="synonym">Medicago tribuloides</name>
    <dbReference type="NCBI Taxonomy" id="3880"/>
    <lineage>
        <taxon>Eukaryota</taxon>
        <taxon>Viridiplantae</taxon>
        <taxon>Streptophyta</taxon>
        <taxon>Embryophyta</taxon>
        <taxon>Tracheophyta</taxon>
        <taxon>Spermatophyta</taxon>
        <taxon>Magnoliopsida</taxon>
        <taxon>eudicotyledons</taxon>
        <taxon>Gunneridae</taxon>
        <taxon>Pentapetalae</taxon>
        <taxon>rosids</taxon>
        <taxon>fabids</taxon>
        <taxon>Fabales</taxon>
        <taxon>Fabaceae</taxon>
        <taxon>Papilionoideae</taxon>
        <taxon>50 kb inversion clade</taxon>
        <taxon>NPAAA clade</taxon>
        <taxon>Hologalegina</taxon>
        <taxon>IRL clade</taxon>
        <taxon>Trifolieae</taxon>
        <taxon>Medicago</taxon>
    </lineage>
</organism>
<dbReference type="PANTHER" id="PTHR31928:SF14">
    <property type="entry name" value="DUF936 FAMILY PROTEIN"/>
    <property type="match status" value="1"/>
</dbReference>
<keyword evidence="7" id="KW-1185">Reference proteome</keyword>
<feature type="domain" description="DUF936" evidence="2">
    <location>
        <begin position="4"/>
        <end position="120"/>
    </location>
</feature>
<dbReference type="EMBL" id="CM001220">
    <property type="protein sequence ID" value="AES89013.1"/>
    <property type="molecule type" value="Genomic_DNA"/>
</dbReference>
<dbReference type="Pfam" id="PF21647">
    <property type="entry name" value="DUF6857"/>
    <property type="match status" value="1"/>
</dbReference>
<dbReference type="AlphaFoldDB" id="G7JEV5"/>
<reference evidence="5" key="4">
    <citation type="journal article" date="2018" name="Nat. Plants">
        <title>Whole-genome landscape of Medicago truncatula symbiotic genes.</title>
        <authorList>
            <person name="Pecrix Y."/>
            <person name="Gamas P."/>
            <person name="Carrere S."/>
        </authorList>
    </citation>
    <scope>NUCLEOTIDE SEQUENCE</scope>
    <source>
        <tissue evidence="5">Leaves</tissue>
    </source>
</reference>
<evidence type="ECO:0000259" key="2">
    <source>
        <dbReference type="Pfam" id="PF06075"/>
    </source>
</evidence>
<gene>
    <name evidence="6" type="primary">11416828</name>
    <name evidence="4" type="ordered locus">MTR_4g068050</name>
    <name evidence="5" type="ORF">MtrunA17_Chr4g0033751</name>
</gene>
<dbReference type="Proteomes" id="UP000265566">
    <property type="component" value="Chromosome 4"/>
</dbReference>
<evidence type="ECO:0000313" key="4">
    <source>
        <dbReference type="EMBL" id="AES89013.1"/>
    </source>
</evidence>
<dbReference type="OrthoDB" id="1908057at2759"/>
<evidence type="ECO:0000256" key="1">
    <source>
        <dbReference type="SAM" id="MobiDB-lite"/>
    </source>
</evidence>
<dbReference type="OMA" id="FANGVKH"/>
<dbReference type="InterPro" id="IPR048297">
    <property type="entry name" value="DUF936_dom_pln"/>
</dbReference>
<dbReference type="STRING" id="3880.G7JEV5"/>
<dbReference type="Proteomes" id="UP000002051">
    <property type="component" value="Chromosome 4"/>
</dbReference>
<name>G7JEV5_MEDTR</name>
<reference evidence="4 7" key="2">
    <citation type="journal article" date="2014" name="BMC Genomics">
        <title>An improved genome release (version Mt4.0) for the model legume Medicago truncatula.</title>
        <authorList>
            <person name="Tang H."/>
            <person name="Krishnakumar V."/>
            <person name="Bidwell S."/>
            <person name="Rosen B."/>
            <person name="Chan A."/>
            <person name="Zhou S."/>
            <person name="Gentzbittel L."/>
            <person name="Childs K.L."/>
            <person name="Yandell M."/>
            <person name="Gundlach H."/>
            <person name="Mayer K.F."/>
            <person name="Schwartz D.C."/>
            <person name="Town C.D."/>
        </authorList>
    </citation>
    <scope>GENOME REANNOTATION</scope>
    <source>
        <strain evidence="6 7">cv. Jemalong A17</strain>
    </source>
</reference>
<dbReference type="eggNOG" id="ENOG502QV4V">
    <property type="taxonomic scope" value="Eukaryota"/>
</dbReference>
<dbReference type="InterPro" id="IPR010341">
    <property type="entry name" value="DUF936_pln"/>
</dbReference>
<dbReference type="EnsemblPlants" id="AES89013">
    <property type="protein sequence ID" value="AES89013"/>
    <property type="gene ID" value="MTR_4g068050"/>
</dbReference>
<feature type="region of interest" description="Disordered" evidence="1">
    <location>
        <begin position="530"/>
        <end position="550"/>
    </location>
</feature>
<feature type="domain" description="DUF6857" evidence="3">
    <location>
        <begin position="384"/>
        <end position="712"/>
    </location>
</feature>
<reference evidence="4 7" key="1">
    <citation type="journal article" date="2011" name="Nature">
        <title>The Medicago genome provides insight into the evolution of rhizobial symbioses.</title>
        <authorList>
            <person name="Young N.D."/>
            <person name="Debelle F."/>
            <person name="Oldroyd G.E."/>
            <person name="Geurts R."/>
            <person name="Cannon S.B."/>
            <person name="Udvardi M.K."/>
            <person name="Benedito V.A."/>
            <person name="Mayer K.F."/>
            <person name="Gouzy J."/>
            <person name="Schoof H."/>
            <person name="Van de Peer Y."/>
            <person name="Proost S."/>
            <person name="Cook D.R."/>
            <person name="Meyers B.C."/>
            <person name="Spannagl M."/>
            <person name="Cheung F."/>
            <person name="De Mita S."/>
            <person name="Krishnakumar V."/>
            <person name="Gundlach H."/>
            <person name="Zhou S."/>
            <person name="Mudge J."/>
            <person name="Bharti A.K."/>
            <person name="Murray J.D."/>
            <person name="Naoumkina M.A."/>
            <person name="Rosen B."/>
            <person name="Silverstein K.A."/>
            <person name="Tang H."/>
            <person name="Rombauts S."/>
            <person name="Zhao P.X."/>
            <person name="Zhou P."/>
            <person name="Barbe V."/>
            <person name="Bardou P."/>
            <person name="Bechner M."/>
            <person name="Bellec A."/>
            <person name="Berger A."/>
            <person name="Berges H."/>
            <person name="Bidwell S."/>
            <person name="Bisseling T."/>
            <person name="Choisne N."/>
            <person name="Couloux A."/>
            <person name="Denny R."/>
            <person name="Deshpande S."/>
            <person name="Dai X."/>
            <person name="Doyle J.J."/>
            <person name="Dudez A.M."/>
            <person name="Farmer A.D."/>
            <person name="Fouteau S."/>
            <person name="Franken C."/>
            <person name="Gibelin C."/>
            <person name="Gish J."/>
            <person name="Goldstein S."/>
            <person name="Gonzalez A.J."/>
            <person name="Green P.J."/>
            <person name="Hallab A."/>
            <person name="Hartog M."/>
            <person name="Hua A."/>
            <person name="Humphray S.J."/>
            <person name="Jeong D.H."/>
            <person name="Jing Y."/>
            <person name="Jocker A."/>
            <person name="Kenton S.M."/>
            <person name="Kim D.J."/>
            <person name="Klee K."/>
            <person name="Lai H."/>
            <person name="Lang C."/>
            <person name="Lin S."/>
            <person name="Macmil S.L."/>
            <person name="Magdelenat G."/>
            <person name="Matthews L."/>
            <person name="McCorrison J."/>
            <person name="Monaghan E.L."/>
            <person name="Mun J.H."/>
            <person name="Najar F.Z."/>
            <person name="Nicholson C."/>
            <person name="Noirot C."/>
            <person name="O'Bleness M."/>
            <person name="Paule C.R."/>
            <person name="Poulain J."/>
            <person name="Prion F."/>
            <person name="Qin B."/>
            <person name="Qu C."/>
            <person name="Retzel E.F."/>
            <person name="Riddle C."/>
            <person name="Sallet E."/>
            <person name="Samain S."/>
            <person name="Samson N."/>
            <person name="Sanders I."/>
            <person name="Saurat O."/>
            <person name="Scarpelli C."/>
            <person name="Schiex T."/>
            <person name="Segurens B."/>
            <person name="Severin A.J."/>
            <person name="Sherrier D.J."/>
            <person name="Shi R."/>
            <person name="Sims S."/>
            <person name="Singer S.R."/>
            <person name="Sinharoy S."/>
            <person name="Sterck L."/>
            <person name="Viollet A."/>
            <person name="Wang B.B."/>
            <person name="Wang K."/>
            <person name="Wang M."/>
            <person name="Wang X."/>
            <person name="Warfsmann J."/>
            <person name="Weissenbach J."/>
            <person name="White D.D."/>
            <person name="White J.D."/>
            <person name="Wiley G.B."/>
            <person name="Wincker P."/>
            <person name="Xing Y."/>
            <person name="Yang L."/>
            <person name="Yao Z."/>
            <person name="Ying F."/>
            <person name="Zhai J."/>
            <person name="Zhou L."/>
            <person name="Zuber A."/>
            <person name="Denarie J."/>
            <person name="Dixon R.A."/>
            <person name="May G.D."/>
            <person name="Schwartz D.C."/>
            <person name="Rogers J."/>
            <person name="Quetier F."/>
            <person name="Town C.D."/>
            <person name="Roe B.A."/>
        </authorList>
    </citation>
    <scope>NUCLEOTIDE SEQUENCE [LARGE SCALE GENOMIC DNA]</scope>
    <source>
        <strain evidence="4">A17</strain>
        <strain evidence="6 7">cv. Jemalong A17</strain>
    </source>
</reference>
<evidence type="ECO:0000313" key="6">
    <source>
        <dbReference type="EnsemblPlants" id="AES89013"/>
    </source>
</evidence>